<organism evidence="1 2">
    <name type="scientific">Lates japonicus</name>
    <name type="common">Japanese lates</name>
    <dbReference type="NCBI Taxonomy" id="270547"/>
    <lineage>
        <taxon>Eukaryota</taxon>
        <taxon>Metazoa</taxon>
        <taxon>Chordata</taxon>
        <taxon>Craniata</taxon>
        <taxon>Vertebrata</taxon>
        <taxon>Euteleostomi</taxon>
        <taxon>Actinopterygii</taxon>
        <taxon>Neopterygii</taxon>
        <taxon>Teleostei</taxon>
        <taxon>Neoteleostei</taxon>
        <taxon>Acanthomorphata</taxon>
        <taxon>Carangaria</taxon>
        <taxon>Carangaria incertae sedis</taxon>
        <taxon>Centropomidae</taxon>
        <taxon>Lates</taxon>
    </lineage>
</organism>
<dbReference type="AlphaFoldDB" id="A0AAD3MM74"/>
<evidence type="ECO:0000313" key="1">
    <source>
        <dbReference type="EMBL" id="GLD56076.1"/>
    </source>
</evidence>
<name>A0AAD3MM74_LATJO</name>
<dbReference type="Proteomes" id="UP001279410">
    <property type="component" value="Unassembled WGS sequence"/>
</dbReference>
<protein>
    <submittedName>
        <fullName evidence="1">Thioredoxin-dependent peroxide reductase, mitochondrial</fullName>
    </submittedName>
</protein>
<gene>
    <name evidence="1" type="ORF">AKAME5_000846800</name>
</gene>
<evidence type="ECO:0000313" key="2">
    <source>
        <dbReference type="Proteomes" id="UP001279410"/>
    </source>
</evidence>
<comment type="caution">
    <text evidence="1">The sequence shown here is derived from an EMBL/GenBank/DDBJ whole genome shotgun (WGS) entry which is preliminary data.</text>
</comment>
<reference evidence="1" key="1">
    <citation type="submission" date="2022-08" db="EMBL/GenBank/DDBJ databases">
        <title>Genome sequencing of akame (Lates japonicus).</title>
        <authorList>
            <person name="Hashiguchi Y."/>
            <person name="Takahashi H."/>
        </authorList>
    </citation>
    <scope>NUCLEOTIDE SEQUENCE</scope>
    <source>
        <strain evidence="1">Kochi</strain>
    </source>
</reference>
<dbReference type="EMBL" id="BRZM01000023">
    <property type="protein sequence ID" value="GLD56076.1"/>
    <property type="molecule type" value="Genomic_DNA"/>
</dbReference>
<accession>A0AAD3MM74</accession>
<keyword evidence="2" id="KW-1185">Reference proteome</keyword>
<proteinExistence type="predicted"/>
<sequence length="90" mass="10101">MLSLSLLPAFKATALCSTMILPNRIISFSDKASRFHGVNCEVVGVLWTPLHPPGVDLLRRLEVWAHPSSQTCQQISRDYGVLLEELKHPY</sequence>